<sequence>MELNTFQKQKIKFTFDFFLDYNKDGAIQWDDFQEMIKRYKDVNKGSLSDADYKLMLASLEDEWKDLKALAHANEDHPVSFDAYLAMWEKTLATCKSVSDLPTWCQKMIPILFKGMDVSGDGIVDLEEFGNYCKNFQLDCEDVPAVYDVITDAVKDVSIAASYGVVFAFISVLTRQVTTSGVTALQVVFIQEGSALLLTLGLVLLYKTDLRPASLRLASLGTVGTSRCRRMVALITMFVVVETEFSWVFRERALYCRNCSGGGRPLGKYCCEELHGTCGPVINEGEQMKLESVCENCEDQSVTLSAFFTLLYGVQYGRRKAEAWLFAFLVSFLTDIIIVQPLKIVLIVIFVRLISKTPKTGILQTRSPHASALIHSLREM</sequence>
<dbReference type="SUPFAM" id="SSF47473">
    <property type="entry name" value="EF-hand"/>
    <property type="match status" value="1"/>
</dbReference>
<organism>
    <name type="scientific">Branchiostoma floridae</name>
    <name type="common">Florida lancelet</name>
    <name type="synonym">Amphioxus</name>
    <dbReference type="NCBI Taxonomy" id="7739"/>
    <lineage>
        <taxon>Eukaryota</taxon>
        <taxon>Metazoa</taxon>
        <taxon>Chordata</taxon>
        <taxon>Cephalochordata</taxon>
        <taxon>Leptocardii</taxon>
        <taxon>Amphioxiformes</taxon>
        <taxon>Branchiostomatidae</taxon>
        <taxon>Branchiostoma</taxon>
    </lineage>
</organism>
<dbReference type="InParanoid" id="C3ZW62"/>
<dbReference type="PANTHER" id="PTHR10877:SF194">
    <property type="entry name" value="LOCATION OF VULVA DEFECTIVE 1"/>
    <property type="match status" value="1"/>
</dbReference>
<protein>
    <recommendedName>
        <fullName evidence="3">EF-hand domain-containing protein</fullName>
    </recommendedName>
</protein>
<dbReference type="InterPro" id="IPR011992">
    <property type="entry name" value="EF-hand-dom_pair"/>
</dbReference>
<keyword evidence="2" id="KW-1133">Transmembrane helix</keyword>
<dbReference type="InterPro" id="IPR018247">
    <property type="entry name" value="EF_Hand_1_Ca_BS"/>
</dbReference>
<feature type="transmembrane region" description="Helical" evidence="2">
    <location>
        <begin position="323"/>
        <end position="350"/>
    </location>
</feature>
<feature type="transmembrane region" description="Helical" evidence="2">
    <location>
        <begin position="183"/>
        <end position="205"/>
    </location>
</feature>
<reference evidence="4" key="1">
    <citation type="journal article" date="2008" name="Nature">
        <title>The amphioxus genome and the evolution of the chordate karyotype.</title>
        <authorList>
            <consortium name="US DOE Joint Genome Institute (JGI-PGF)"/>
            <person name="Putnam N.H."/>
            <person name="Butts T."/>
            <person name="Ferrier D.E.K."/>
            <person name="Furlong R.F."/>
            <person name="Hellsten U."/>
            <person name="Kawashima T."/>
            <person name="Robinson-Rechavi M."/>
            <person name="Shoguchi E."/>
            <person name="Terry A."/>
            <person name="Yu J.-K."/>
            <person name="Benito-Gutierrez E.L."/>
            <person name="Dubchak I."/>
            <person name="Garcia-Fernandez J."/>
            <person name="Gibson-Brown J.J."/>
            <person name="Grigoriev I.V."/>
            <person name="Horton A.C."/>
            <person name="de Jong P.J."/>
            <person name="Jurka J."/>
            <person name="Kapitonov V.V."/>
            <person name="Kohara Y."/>
            <person name="Kuroki Y."/>
            <person name="Lindquist E."/>
            <person name="Lucas S."/>
            <person name="Osoegawa K."/>
            <person name="Pennacchio L.A."/>
            <person name="Salamov A.A."/>
            <person name="Satou Y."/>
            <person name="Sauka-Spengler T."/>
            <person name="Schmutz J."/>
            <person name="Shin-I T."/>
            <person name="Toyoda A."/>
            <person name="Bronner-Fraser M."/>
            <person name="Fujiyama A."/>
            <person name="Holland L.Z."/>
            <person name="Holland P.W.H."/>
            <person name="Satoh N."/>
            <person name="Rokhsar D.S."/>
        </authorList>
    </citation>
    <scope>NUCLEOTIDE SEQUENCE [LARGE SCALE GENOMIC DNA]</scope>
    <source>
        <strain evidence="4">S238N-H82</strain>
        <tissue evidence="4">Testes</tissue>
    </source>
</reference>
<evidence type="ECO:0000256" key="1">
    <source>
        <dbReference type="ARBA" id="ARBA00022837"/>
    </source>
</evidence>
<proteinExistence type="predicted"/>
<dbReference type="EMBL" id="GG666696">
    <property type="protein sequence ID" value="EEN43193.1"/>
    <property type="molecule type" value="Genomic_DNA"/>
</dbReference>
<dbReference type="PROSITE" id="PS00018">
    <property type="entry name" value="EF_HAND_1"/>
    <property type="match status" value="2"/>
</dbReference>
<keyword evidence="1" id="KW-0106">Calcium</keyword>
<keyword evidence="2" id="KW-0812">Transmembrane</keyword>
<evidence type="ECO:0000259" key="3">
    <source>
        <dbReference type="PROSITE" id="PS50222"/>
    </source>
</evidence>
<name>C3ZW62_BRAFL</name>
<gene>
    <name evidence="4" type="ORF">BRAFLDRAFT_102067</name>
</gene>
<dbReference type="InterPro" id="IPR051223">
    <property type="entry name" value="Polycystin"/>
</dbReference>
<dbReference type="InterPro" id="IPR002048">
    <property type="entry name" value="EF_hand_dom"/>
</dbReference>
<dbReference type="AlphaFoldDB" id="C3ZW62"/>
<dbReference type="PROSITE" id="PS50222">
    <property type="entry name" value="EF_HAND_2"/>
    <property type="match status" value="1"/>
</dbReference>
<dbReference type="STRING" id="7739.C3ZW62"/>
<dbReference type="Gene3D" id="1.10.238.10">
    <property type="entry name" value="EF-hand"/>
    <property type="match status" value="1"/>
</dbReference>
<keyword evidence="2" id="KW-0472">Membrane</keyword>
<evidence type="ECO:0000313" key="4">
    <source>
        <dbReference type="EMBL" id="EEN43193.1"/>
    </source>
</evidence>
<accession>C3ZW62</accession>
<dbReference type="PANTHER" id="PTHR10877">
    <property type="entry name" value="POLYCYSTIN FAMILY MEMBER"/>
    <property type="match status" value="1"/>
</dbReference>
<feature type="domain" description="EF-hand" evidence="3">
    <location>
        <begin position="111"/>
        <end position="138"/>
    </location>
</feature>
<dbReference type="GO" id="GO:0005509">
    <property type="term" value="F:calcium ion binding"/>
    <property type="evidence" value="ECO:0007669"/>
    <property type="project" value="InterPro"/>
</dbReference>
<evidence type="ECO:0000256" key="2">
    <source>
        <dbReference type="SAM" id="Phobius"/>
    </source>
</evidence>
<feature type="transmembrane region" description="Helical" evidence="2">
    <location>
        <begin position="156"/>
        <end position="177"/>
    </location>
</feature>